<dbReference type="InterPro" id="IPR019931">
    <property type="entry name" value="LPXTG_anchor"/>
</dbReference>
<keyword evidence="4" id="KW-0572">Peptidoglycan-anchor</keyword>
<sequence>MKKKIGLYLATGLFCLSVSFASVYAATFEGQSPVGVGFYDPNSTSSSSSSTEPTTTSSTVSSSSSSSTEPSSTIESSSKAQVLPITNDRGGSNGRTYWDTVTNAASKVLPQTGEFISQNLAWIGMGMVVLAFFYLRKNRRKKV</sequence>
<evidence type="ECO:0000256" key="5">
    <source>
        <dbReference type="SAM" id="MobiDB-lite"/>
    </source>
</evidence>
<organism evidence="9 10">
    <name type="scientific">Enterococcus avium</name>
    <name type="common">Streptococcus avium</name>
    <dbReference type="NCBI Taxonomy" id="33945"/>
    <lineage>
        <taxon>Bacteria</taxon>
        <taxon>Bacillati</taxon>
        <taxon>Bacillota</taxon>
        <taxon>Bacilli</taxon>
        <taxon>Lactobacillales</taxon>
        <taxon>Enterococcaceae</taxon>
        <taxon>Enterococcus</taxon>
    </lineage>
</organism>
<evidence type="ECO:0000256" key="3">
    <source>
        <dbReference type="ARBA" id="ARBA00022729"/>
    </source>
</evidence>
<accession>A0AAW8RX89</accession>
<protein>
    <submittedName>
        <fullName evidence="9">LPXTG cell wall anchor domain-containing protein</fullName>
    </submittedName>
</protein>
<dbReference type="EMBL" id="JARPWH010000120">
    <property type="protein sequence ID" value="MDT2404622.1"/>
    <property type="molecule type" value="Genomic_DNA"/>
</dbReference>
<feature type="chain" id="PRO_5043420861" evidence="7">
    <location>
        <begin position="26"/>
        <end position="143"/>
    </location>
</feature>
<comment type="caution">
    <text evidence="9">The sequence shown here is derived from an EMBL/GenBank/DDBJ whole genome shotgun (WGS) entry which is preliminary data.</text>
</comment>
<dbReference type="Pfam" id="PF00746">
    <property type="entry name" value="Gram_pos_anchor"/>
    <property type="match status" value="1"/>
</dbReference>
<evidence type="ECO:0000313" key="9">
    <source>
        <dbReference type="EMBL" id="MDT2404622.1"/>
    </source>
</evidence>
<dbReference type="NCBIfam" id="TIGR01167">
    <property type="entry name" value="LPXTG_anchor"/>
    <property type="match status" value="1"/>
</dbReference>
<evidence type="ECO:0000256" key="6">
    <source>
        <dbReference type="SAM" id="Phobius"/>
    </source>
</evidence>
<name>A0AAW8RX89_ENTAV</name>
<keyword evidence="6" id="KW-0812">Transmembrane</keyword>
<keyword evidence="1" id="KW-0134">Cell wall</keyword>
<evidence type="ECO:0000256" key="4">
    <source>
        <dbReference type="ARBA" id="ARBA00023088"/>
    </source>
</evidence>
<feature type="transmembrane region" description="Helical" evidence="6">
    <location>
        <begin position="115"/>
        <end position="135"/>
    </location>
</feature>
<keyword evidence="6" id="KW-0472">Membrane</keyword>
<dbReference type="PROSITE" id="PS50847">
    <property type="entry name" value="GRAM_POS_ANCHORING"/>
    <property type="match status" value="1"/>
</dbReference>
<keyword evidence="6" id="KW-1133">Transmembrane helix</keyword>
<feature type="domain" description="Gram-positive cocci surface proteins LPxTG" evidence="8">
    <location>
        <begin position="109"/>
        <end position="143"/>
    </location>
</feature>
<evidence type="ECO:0000256" key="1">
    <source>
        <dbReference type="ARBA" id="ARBA00022512"/>
    </source>
</evidence>
<keyword evidence="3 7" id="KW-0732">Signal</keyword>
<evidence type="ECO:0000259" key="8">
    <source>
        <dbReference type="PROSITE" id="PS50847"/>
    </source>
</evidence>
<proteinExistence type="predicted"/>
<evidence type="ECO:0000256" key="7">
    <source>
        <dbReference type="SAM" id="SignalP"/>
    </source>
</evidence>
<evidence type="ECO:0000313" key="10">
    <source>
        <dbReference type="Proteomes" id="UP001260773"/>
    </source>
</evidence>
<feature type="region of interest" description="Disordered" evidence="5">
    <location>
        <begin position="39"/>
        <end position="94"/>
    </location>
</feature>
<feature type="signal peptide" evidence="7">
    <location>
        <begin position="1"/>
        <end position="25"/>
    </location>
</feature>
<dbReference type="AlphaFoldDB" id="A0AAW8RX89"/>
<dbReference type="Proteomes" id="UP001260773">
    <property type="component" value="Unassembled WGS sequence"/>
</dbReference>
<keyword evidence="2" id="KW-0964">Secreted</keyword>
<feature type="compositionally biased region" description="Low complexity" evidence="5">
    <location>
        <begin position="43"/>
        <end position="78"/>
    </location>
</feature>
<dbReference type="RefSeq" id="WP_048719280.1">
    <property type="nucleotide sequence ID" value="NZ_JADPDV010000223.1"/>
</dbReference>
<evidence type="ECO:0000256" key="2">
    <source>
        <dbReference type="ARBA" id="ARBA00022525"/>
    </source>
</evidence>
<gene>
    <name evidence="9" type="ORF">P7D43_19835</name>
</gene>
<reference evidence="9" key="1">
    <citation type="submission" date="2023-03" db="EMBL/GenBank/DDBJ databases">
        <authorList>
            <person name="Shen W."/>
            <person name="Cai J."/>
        </authorList>
    </citation>
    <scope>NUCLEOTIDE SEQUENCE</scope>
    <source>
        <strain evidence="9">P33-2</strain>
    </source>
</reference>